<evidence type="ECO:0000256" key="12">
    <source>
        <dbReference type="RuleBase" id="RU004020"/>
    </source>
</evidence>
<evidence type="ECO:0000313" key="15">
    <source>
        <dbReference type="EMBL" id="KAL3500772.1"/>
    </source>
</evidence>
<dbReference type="InterPro" id="IPR036390">
    <property type="entry name" value="WH_DNA-bd_sf"/>
</dbReference>
<reference evidence="15 16" key="1">
    <citation type="submission" date="2024-11" db="EMBL/GenBank/DDBJ databases">
        <title>A near-complete genome assembly of Cinchona calisaya.</title>
        <authorList>
            <person name="Lian D.C."/>
            <person name="Zhao X.W."/>
            <person name="Wei L."/>
        </authorList>
    </citation>
    <scope>NUCLEOTIDE SEQUENCE [LARGE SCALE GENOMIC DNA]</scope>
    <source>
        <tissue evidence="15">Nenye</tissue>
    </source>
</reference>
<name>A0ABD2XZJ0_9GENT</name>
<evidence type="ECO:0000256" key="9">
    <source>
        <dbReference type="ARBA" id="ARBA00023242"/>
    </source>
</evidence>
<gene>
    <name evidence="15" type="ORF">ACH5RR_039865</name>
</gene>
<evidence type="ECO:0000256" key="11">
    <source>
        <dbReference type="ARBA" id="ARBA00081483"/>
    </source>
</evidence>
<keyword evidence="16" id="KW-1185">Reference proteome</keyword>
<comment type="subcellular location">
    <subcellularLocation>
        <location evidence="1">Nucleus</location>
    </subcellularLocation>
</comment>
<evidence type="ECO:0000313" key="16">
    <source>
        <dbReference type="Proteomes" id="UP001630127"/>
    </source>
</evidence>
<dbReference type="AlphaFoldDB" id="A0ABD2XZJ0"/>
<dbReference type="Proteomes" id="UP001630127">
    <property type="component" value="Unassembled WGS sequence"/>
</dbReference>
<keyword evidence="5" id="KW-0346">Stress response</keyword>
<dbReference type="GO" id="GO:0003677">
    <property type="term" value="F:DNA binding"/>
    <property type="evidence" value="ECO:0007669"/>
    <property type="project" value="UniProtKB-KW"/>
</dbReference>
<evidence type="ECO:0000256" key="2">
    <source>
        <dbReference type="ARBA" id="ARBA00006403"/>
    </source>
</evidence>
<keyword evidence="4" id="KW-0805">Transcription regulation</keyword>
<dbReference type="Gene3D" id="1.10.10.10">
    <property type="entry name" value="Winged helix-like DNA-binding domain superfamily/Winged helix DNA-binding domain"/>
    <property type="match status" value="1"/>
</dbReference>
<dbReference type="PROSITE" id="PS00434">
    <property type="entry name" value="HSF_DOMAIN"/>
    <property type="match status" value="1"/>
</dbReference>
<dbReference type="PANTHER" id="PTHR10015">
    <property type="entry name" value="HEAT SHOCK TRANSCRIPTION FACTOR"/>
    <property type="match status" value="1"/>
</dbReference>
<comment type="function">
    <text evidence="10">DNA-binding protein that specifically binds heat shock promoter elements (HSE) and activates transcription.</text>
</comment>
<dbReference type="PRINTS" id="PR00056">
    <property type="entry name" value="HSFDOMAIN"/>
</dbReference>
<comment type="caution">
    <text evidence="15">The sequence shown here is derived from an EMBL/GenBank/DDBJ whole genome shotgun (WGS) entry which is preliminary data.</text>
</comment>
<comment type="similarity">
    <text evidence="2 12">Belongs to the HSF family.</text>
</comment>
<keyword evidence="13" id="KW-0175">Coiled coil</keyword>
<proteinExistence type="inferred from homology"/>
<sequence length="399" mass="45486">MENVIFKIEEEDDEEEGFVFPVDGGGGSSSSSSAQPMEGLHEVGPPPFLIKTFEMVEDPSTDSVISWSQARNSFVVWDFHKFSTTLLPKYFKHSNFSSFVRQLNTYGFRKVDPDRFEFANEGFLGGQKHLLKTIKRRRNHNVMMQCMPQQEGGSGGPPCVELGNYGLEGELERLKRDRNLLMAEIIEFKQQEQSSRDQVMAMEERIRTAEKEQQQTMSFLARVFTNPTFIQQCMDKNRQRQDRQRIGIGHKRRLTMTPNLENLPEVVLVSDDDSIDQLLNNSSLHQELVNMQREIETLLFSAALDDESSNVVVKPNAPSMPSSTAANVDPVAEIIWEELLTGDYVTENEAELVVVGDQLELDVEFEDLVAHETPEWGEDLRDLVDQMGYLISEHDDSIK</sequence>
<keyword evidence="3" id="KW-0597">Phosphoprotein</keyword>
<keyword evidence="7" id="KW-0010">Activator</keyword>
<evidence type="ECO:0000256" key="8">
    <source>
        <dbReference type="ARBA" id="ARBA00023163"/>
    </source>
</evidence>
<evidence type="ECO:0000256" key="1">
    <source>
        <dbReference type="ARBA" id="ARBA00004123"/>
    </source>
</evidence>
<dbReference type="SMART" id="SM00415">
    <property type="entry name" value="HSF"/>
    <property type="match status" value="1"/>
</dbReference>
<dbReference type="PANTHER" id="PTHR10015:SF338">
    <property type="entry name" value="HEAT STRESS TRANSCRIPTION FACTOR A-2"/>
    <property type="match status" value="1"/>
</dbReference>
<dbReference type="SUPFAM" id="SSF46785">
    <property type="entry name" value="Winged helix' DNA-binding domain"/>
    <property type="match status" value="1"/>
</dbReference>
<dbReference type="EMBL" id="JBJUIK010000016">
    <property type="protein sequence ID" value="KAL3500772.1"/>
    <property type="molecule type" value="Genomic_DNA"/>
</dbReference>
<feature type="coiled-coil region" evidence="13">
    <location>
        <begin position="171"/>
        <end position="212"/>
    </location>
</feature>
<keyword evidence="8" id="KW-0804">Transcription</keyword>
<evidence type="ECO:0000256" key="6">
    <source>
        <dbReference type="ARBA" id="ARBA00023125"/>
    </source>
</evidence>
<dbReference type="FunFam" id="1.10.10.10:FF:000057">
    <property type="entry name" value="Heat shock transcription factor 1"/>
    <property type="match status" value="1"/>
</dbReference>
<feature type="domain" description="HSF-type DNA-binding" evidence="14">
    <location>
        <begin position="87"/>
        <end position="111"/>
    </location>
</feature>
<keyword evidence="9" id="KW-0539">Nucleus</keyword>
<evidence type="ECO:0000256" key="4">
    <source>
        <dbReference type="ARBA" id="ARBA00023015"/>
    </source>
</evidence>
<evidence type="ECO:0000256" key="7">
    <source>
        <dbReference type="ARBA" id="ARBA00023159"/>
    </source>
</evidence>
<organism evidence="15 16">
    <name type="scientific">Cinchona calisaya</name>
    <dbReference type="NCBI Taxonomy" id="153742"/>
    <lineage>
        <taxon>Eukaryota</taxon>
        <taxon>Viridiplantae</taxon>
        <taxon>Streptophyta</taxon>
        <taxon>Embryophyta</taxon>
        <taxon>Tracheophyta</taxon>
        <taxon>Spermatophyta</taxon>
        <taxon>Magnoliopsida</taxon>
        <taxon>eudicotyledons</taxon>
        <taxon>Gunneridae</taxon>
        <taxon>Pentapetalae</taxon>
        <taxon>asterids</taxon>
        <taxon>lamiids</taxon>
        <taxon>Gentianales</taxon>
        <taxon>Rubiaceae</taxon>
        <taxon>Cinchonoideae</taxon>
        <taxon>Cinchoneae</taxon>
        <taxon>Cinchona</taxon>
    </lineage>
</organism>
<dbReference type="GO" id="GO:0005634">
    <property type="term" value="C:nucleus"/>
    <property type="evidence" value="ECO:0007669"/>
    <property type="project" value="UniProtKB-SubCell"/>
</dbReference>
<evidence type="ECO:0000256" key="5">
    <source>
        <dbReference type="ARBA" id="ARBA00023016"/>
    </source>
</evidence>
<evidence type="ECO:0000256" key="10">
    <source>
        <dbReference type="ARBA" id="ARBA00055747"/>
    </source>
</evidence>
<dbReference type="InterPro" id="IPR000232">
    <property type="entry name" value="HSF_DNA-bd"/>
</dbReference>
<evidence type="ECO:0000259" key="14">
    <source>
        <dbReference type="PROSITE" id="PS00434"/>
    </source>
</evidence>
<keyword evidence="6" id="KW-0238">DNA-binding</keyword>
<accession>A0ABD2XZJ0</accession>
<dbReference type="Pfam" id="PF00447">
    <property type="entry name" value="HSF_DNA-bind"/>
    <property type="match status" value="1"/>
</dbReference>
<evidence type="ECO:0000256" key="3">
    <source>
        <dbReference type="ARBA" id="ARBA00022553"/>
    </source>
</evidence>
<evidence type="ECO:0000256" key="13">
    <source>
        <dbReference type="SAM" id="Coils"/>
    </source>
</evidence>
<protein>
    <recommendedName>
        <fullName evidence="11">Heat stress transcription factor</fullName>
    </recommendedName>
</protein>
<dbReference type="InterPro" id="IPR036388">
    <property type="entry name" value="WH-like_DNA-bd_sf"/>
</dbReference>